<proteinExistence type="inferred from homology"/>
<comment type="similarity">
    <text evidence="6">Belongs to the ABC-4 integral membrane protein family.</text>
</comment>
<sequence length="420" mass="45216">MNRLRRGFVRATSEMGESLRIALSALVGARLRSFLTTLGIVIGVMTVIAIVAIIQGLNASFEAQIANIGAHTIYVSKFAWFAQGRGEWWEMRNRKDLGREELETVEREATFAAAIAPQVMSRGTVTRAEQEVSSVQLVGTNARYLDTSGGSVSWGRFLSDTDVDLSRASVVLGFGVAERLFPGFPPEAIVGKRVVVEGHPFTVVGTMARRGQMLGMDMDTNVFMPYSSFLRDLGSKRSINIAVAAEPENLSALEDQLVGILRKVRRVPPDKKDDFALNRQEQFLRVYNQLTGALYGVAVGVGLITLVVGGIGIMNIMLVSVTERTREIGVRRALGARRRTILLQFLIESSLVAALGGAIGTALGLGIGQIIALVSPLAAAVTPSAVALGLGFSAGVGLLFGSWPAWRAARLDPVEALRYE</sequence>
<evidence type="ECO:0000256" key="7">
    <source>
        <dbReference type="SAM" id="Phobius"/>
    </source>
</evidence>
<dbReference type="EMBL" id="AP025591">
    <property type="protein sequence ID" value="BDG03269.1"/>
    <property type="molecule type" value="Genomic_DNA"/>
</dbReference>
<feature type="transmembrane region" description="Helical" evidence="7">
    <location>
        <begin position="377"/>
        <end position="400"/>
    </location>
</feature>
<evidence type="ECO:0000259" key="8">
    <source>
        <dbReference type="Pfam" id="PF02687"/>
    </source>
</evidence>
<gene>
    <name evidence="10" type="primary">ybjZ</name>
    <name evidence="10" type="ORF">AMOR_22650</name>
</gene>
<dbReference type="InterPro" id="IPR050250">
    <property type="entry name" value="Macrolide_Exporter_MacB"/>
</dbReference>
<feature type="transmembrane region" description="Helical" evidence="7">
    <location>
        <begin position="34"/>
        <end position="54"/>
    </location>
</feature>
<dbReference type="PANTHER" id="PTHR30572">
    <property type="entry name" value="MEMBRANE COMPONENT OF TRANSPORTER-RELATED"/>
    <property type="match status" value="1"/>
</dbReference>
<dbReference type="RefSeq" id="WP_248361133.1">
    <property type="nucleotide sequence ID" value="NZ_AP025591.1"/>
</dbReference>
<keyword evidence="3 7" id="KW-0812">Transmembrane</keyword>
<evidence type="ECO:0000256" key="5">
    <source>
        <dbReference type="ARBA" id="ARBA00023136"/>
    </source>
</evidence>
<dbReference type="Pfam" id="PF02687">
    <property type="entry name" value="FtsX"/>
    <property type="match status" value="1"/>
</dbReference>
<accession>A0ABM7WUU4</accession>
<dbReference type="InterPro" id="IPR025857">
    <property type="entry name" value="MacB_PCD"/>
</dbReference>
<feature type="transmembrane region" description="Helical" evidence="7">
    <location>
        <begin position="293"/>
        <end position="321"/>
    </location>
</feature>
<evidence type="ECO:0000256" key="4">
    <source>
        <dbReference type="ARBA" id="ARBA00022989"/>
    </source>
</evidence>
<reference evidence="11" key="1">
    <citation type="journal article" date="2022" name="Int. J. Syst. Evol. Microbiol.">
        <title>Anaeromyxobacter oryzae sp. nov., Anaeromyxobacter diazotrophicus sp. nov. and Anaeromyxobacter paludicola sp. nov., isolated from paddy soils.</title>
        <authorList>
            <person name="Itoh H."/>
            <person name="Xu Z."/>
            <person name="Mise K."/>
            <person name="Masuda Y."/>
            <person name="Ushijima N."/>
            <person name="Hayakawa C."/>
            <person name="Shiratori Y."/>
            <person name="Senoo K."/>
        </authorList>
    </citation>
    <scope>NUCLEOTIDE SEQUENCE [LARGE SCALE GENOMIC DNA]</scope>
    <source>
        <strain evidence="11">Red232</strain>
    </source>
</reference>
<evidence type="ECO:0000256" key="2">
    <source>
        <dbReference type="ARBA" id="ARBA00022475"/>
    </source>
</evidence>
<comment type="subcellular location">
    <subcellularLocation>
        <location evidence="1">Cell membrane</location>
        <topology evidence="1">Multi-pass membrane protein</topology>
    </subcellularLocation>
</comment>
<keyword evidence="10" id="KW-0547">Nucleotide-binding</keyword>
<evidence type="ECO:0000256" key="1">
    <source>
        <dbReference type="ARBA" id="ARBA00004651"/>
    </source>
</evidence>
<name>A0ABM7WUU4_9BACT</name>
<dbReference type="Pfam" id="PF12704">
    <property type="entry name" value="MacB_PCD"/>
    <property type="match status" value="1"/>
</dbReference>
<feature type="domain" description="MacB-like periplasmic core" evidence="9">
    <location>
        <begin position="33"/>
        <end position="257"/>
    </location>
</feature>
<evidence type="ECO:0000313" key="11">
    <source>
        <dbReference type="Proteomes" id="UP001162891"/>
    </source>
</evidence>
<dbReference type="Proteomes" id="UP001162891">
    <property type="component" value="Chromosome"/>
</dbReference>
<dbReference type="GO" id="GO:0005524">
    <property type="term" value="F:ATP binding"/>
    <property type="evidence" value="ECO:0007669"/>
    <property type="project" value="UniProtKB-KW"/>
</dbReference>
<dbReference type="PANTHER" id="PTHR30572:SF4">
    <property type="entry name" value="ABC TRANSPORTER PERMEASE YTRF"/>
    <property type="match status" value="1"/>
</dbReference>
<keyword evidence="5 7" id="KW-0472">Membrane</keyword>
<evidence type="ECO:0000256" key="6">
    <source>
        <dbReference type="ARBA" id="ARBA00038076"/>
    </source>
</evidence>
<dbReference type="InterPro" id="IPR003838">
    <property type="entry name" value="ABC3_permease_C"/>
</dbReference>
<evidence type="ECO:0000259" key="9">
    <source>
        <dbReference type="Pfam" id="PF12704"/>
    </source>
</evidence>
<feature type="domain" description="ABC3 transporter permease C-terminal" evidence="8">
    <location>
        <begin position="301"/>
        <end position="413"/>
    </location>
</feature>
<evidence type="ECO:0000313" key="10">
    <source>
        <dbReference type="EMBL" id="BDG03269.1"/>
    </source>
</evidence>
<feature type="transmembrane region" description="Helical" evidence="7">
    <location>
        <begin position="342"/>
        <end position="371"/>
    </location>
</feature>
<keyword evidence="4 7" id="KW-1133">Transmembrane helix</keyword>
<evidence type="ECO:0000256" key="3">
    <source>
        <dbReference type="ARBA" id="ARBA00022692"/>
    </source>
</evidence>
<protein>
    <submittedName>
        <fullName evidence="10">ABC transporter ATP-binding protein</fullName>
    </submittedName>
</protein>
<keyword evidence="2" id="KW-1003">Cell membrane</keyword>
<organism evidence="10 11">
    <name type="scientific">Anaeromyxobacter oryzae</name>
    <dbReference type="NCBI Taxonomy" id="2918170"/>
    <lineage>
        <taxon>Bacteria</taxon>
        <taxon>Pseudomonadati</taxon>
        <taxon>Myxococcota</taxon>
        <taxon>Myxococcia</taxon>
        <taxon>Myxococcales</taxon>
        <taxon>Cystobacterineae</taxon>
        <taxon>Anaeromyxobacteraceae</taxon>
        <taxon>Anaeromyxobacter</taxon>
    </lineage>
</organism>
<keyword evidence="10" id="KW-0067">ATP-binding</keyword>
<keyword evidence="11" id="KW-1185">Reference proteome</keyword>